<dbReference type="AlphaFoldDB" id="A0A5C6RZK4"/>
<organism evidence="1 2">
    <name type="scientific">Paracoccus aurantiacus</name>
    <dbReference type="NCBI Taxonomy" id="2599412"/>
    <lineage>
        <taxon>Bacteria</taxon>
        <taxon>Pseudomonadati</taxon>
        <taxon>Pseudomonadota</taxon>
        <taxon>Alphaproteobacteria</taxon>
        <taxon>Rhodobacterales</taxon>
        <taxon>Paracoccaceae</taxon>
        <taxon>Paracoccus</taxon>
    </lineage>
</organism>
<gene>
    <name evidence="1" type="ORF">FQV27_14040</name>
</gene>
<evidence type="ECO:0000313" key="1">
    <source>
        <dbReference type="EMBL" id="TXB67721.1"/>
    </source>
</evidence>
<accession>A0A5C6RZK4</accession>
<evidence type="ECO:0008006" key="3">
    <source>
        <dbReference type="Google" id="ProtNLM"/>
    </source>
</evidence>
<reference evidence="1 2" key="1">
    <citation type="submission" date="2019-08" db="EMBL/GenBank/DDBJ databases">
        <authorList>
            <person name="Ye J."/>
        </authorList>
    </citation>
    <scope>NUCLEOTIDE SEQUENCE [LARGE SCALE GENOMIC DNA]</scope>
    <source>
        <strain evidence="1 2">TK008</strain>
    </source>
</reference>
<evidence type="ECO:0000313" key="2">
    <source>
        <dbReference type="Proteomes" id="UP000321562"/>
    </source>
</evidence>
<dbReference type="OrthoDB" id="7616637at2"/>
<comment type="caution">
    <text evidence="1">The sequence shown here is derived from an EMBL/GenBank/DDBJ whole genome shotgun (WGS) entry which is preliminary data.</text>
</comment>
<dbReference type="RefSeq" id="WP_147099666.1">
    <property type="nucleotide sequence ID" value="NZ_JBHUFH010000001.1"/>
</dbReference>
<dbReference type="EMBL" id="VOPL01000006">
    <property type="protein sequence ID" value="TXB67721.1"/>
    <property type="molecule type" value="Genomic_DNA"/>
</dbReference>
<proteinExistence type="predicted"/>
<keyword evidence="2" id="KW-1185">Reference proteome</keyword>
<dbReference type="SUPFAM" id="SSF56059">
    <property type="entry name" value="Glutathione synthetase ATP-binding domain-like"/>
    <property type="match status" value="1"/>
</dbReference>
<protein>
    <recommendedName>
        <fullName evidence="3">ATP-grasp domain-containing protein</fullName>
    </recommendedName>
</protein>
<dbReference type="Proteomes" id="UP000321562">
    <property type="component" value="Unassembled WGS sequence"/>
</dbReference>
<sequence length="344" mass="39126">MLAFVLSEDHQYAVRDVLETRPHGLHKRIFILSYTEFLSLPELPVATYLFLDIERLTPPKYAGSIARLDALLEKRPDLRVLNRPDQIVDRMETMSRLHAAGINEFRLVPIDTPASELRFPVFLRGVQDHEGPKSQLLHNADELAAAIAALPSPRGYGITEYIDARNADGLHEKRSYMRIGDRLFPAARDVSLHWVCKGEYTDPAGVPQPEEEIAFLRGEQDMEVMRRAFDVAGIEYGRADYAVVNGHPQIFEINTNPWLEPPENVPAKARRGAQLIIDNYLDGLTALDTKSGIPRPEWVAVPGALTLPARILQRRSLVHKVLRVFGRLHWETRVMGRLRRMRIL</sequence>
<name>A0A5C6RZK4_9RHOB</name>